<geneLocation type="plasmid" evidence="1 2">
    <name>pSLIN02</name>
</geneLocation>
<protein>
    <submittedName>
        <fullName evidence="1">Uncharacterized protein</fullName>
    </submittedName>
</protein>
<keyword evidence="2" id="KW-1185">Reference proteome</keyword>
<dbReference type="HOGENOM" id="CLU_2958469_0_0_10"/>
<dbReference type="KEGG" id="sli:Slin_6887"/>
<keyword evidence="1" id="KW-0614">Plasmid</keyword>
<sequence length="59" mass="7052">MNELLMATDDVFDARIAEMLTRDDFPVYDTKPDTAHWKKLRLRLEIRESGLTDRPHRHN</sequence>
<evidence type="ECO:0000313" key="2">
    <source>
        <dbReference type="Proteomes" id="UP000002028"/>
    </source>
</evidence>
<dbReference type="AlphaFoldDB" id="D2QVK2"/>
<gene>
    <name evidence="1" type="ordered locus">Slin_6887</name>
</gene>
<proteinExistence type="predicted"/>
<evidence type="ECO:0000313" key="1">
    <source>
        <dbReference type="EMBL" id="ADB42834.1"/>
    </source>
</evidence>
<dbReference type="EMBL" id="CP001771">
    <property type="protein sequence ID" value="ADB42834.1"/>
    <property type="molecule type" value="Genomic_DNA"/>
</dbReference>
<organism evidence="1 2">
    <name type="scientific">Spirosoma linguale (strain ATCC 33905 / DSM 74 / LMG 10896 / Claus 1)</name>
    <dbReference type="NCBI Taxonomy" id="504472"/>
    <lineage>
        <taxon>Bacteria</taxon>
        <taxon>Pseudomonadati</taxon>
        <taxon>Bacteroidota</taxon>
        <taxon>Cytophagia</taxon>
        <taxon>Cytophagales</taxon>
        <taxon>Cytophagaceae</taxon>
        <taxon>Spirosoma</taxon>
    </lineage>
</organism>
<name>D2QVK2_SPILD</name>
<dbReference type="Proteomes" id="UP000002028">
    <property type="component" value="Plasmid pSLIN02"/>
</dbReference>
<reference evidence="1 2" key="1">
    <citation type="journal article" date="2010" name="Stand. Genomic Sci.">
        <title>Complete genome sequence of Spirosoma linguale type strain (1).</title>
        <authorList>
            <person name="Lail K."/>
            <person name="Sikorski J."/>
            <person name="Saunders E."/>
            <person name="Lapidus A."/>
            <person name="Glavina Del Rio T."/>
            <person name="Copeland A."/>
            <person name="Tice H."/>
            <person name="Cheng J.-F."/>
            <person name="Lucas S."/>
            <person name="Nolan M."/>
            <person name="Bruce D."/>
            <person name="Goodwin L."/>
            <person name="Pitluck S."/>
            <person name="Ivanova N."/>
            <person name="Mavromatis K."/>
            <person name="Ovchinnikova G."/>
            <person name="Pati A."/>
            <person name="Chen A."/>
            <person name="Palaniappan K."/>
            <person name="Land M."/>
            <person name="Hauser L."/>
            <person name="Chang Y.-J."/>
            <person name="Jeffries C.D."/>
            <person name="Chain P."/>
            <person name="Brettin T."/>
            <person name="Detter J.C."/>
            <person name="Schuetze A."/>
            <person name="Rohde M."/>
            <person name="Tindall B.J."/>
            <person name="Goeker M."/>
            <person name="Bristow J."/>
            <person name="Eisen J.A."/>
            <person name="Markowitz V."/>
            <person name="Hugenholtz P."/>
            <person name="Kyrpides N.C."/>
            <person name="Klenk H.-P."/>
            <person name="Chen F."/>
        </authorList>
    </citation>
    <scope>NUCLEOTIDE SEQUENCE [LARGE SCALE GENOMIC DNA]</scope>
    <source>
        <strain evidence="2">ATCC 33905 / DSM 74 / LMG 10896 / Claus 1</strain>
    </source>
</reference>
<dbReference type="RefSeq" id="WP_012931313.1">
    <property type="nucleotide sequence ID" value="NC_013732.1"/>
</dbReference>
<accession>D2QVK2</accession>